<evidence type="ECO:0000313" key="3">
    <source>
        <dbReference type="EMBL" id="RDH40002.1"/>
    </source>
</evidence>
<feature type="transmembrane region" description="Helical" evidence="1">
    <location>
        <begin position="50"/>
        <end position="68"/>
    </location>
</feature>
<organism evidence="3 4">
    <name type="scientific">Candidatus Aquirickettsiella gammari</name>
    <dbReference type="NCBI Taxonomy" id="2016198"/>
    <lineage>
        <taxon>Bacteria</taxon>
        <taxon>Pseudomonadati</taxon>
        <taxon>Pseudomonadota</taxon>
        <taxon>Gammaproteobacteria</taxon>
        <taxon>Legionellales</taxon>
        <taxon>Coxiellaceae</taxon>
        <taxon>Candidatus Aquirickettsiella</taxon>
    </lineage>
</organism>
<keyword evidence="1" id="KW-0812">Transmembrane</keyword>
<reference evidence="3 4" key="2">
    <citation type="journal article" date="2018" name="J. Invertebr. Pathol.">
        <title>'Candidatus Aquirickettsiella gammari' (Gammaproteobacteria: Legionellales: Coxiellaceae): A bacterial pathogen of the freshwater crustacean Gammarus fossarum (Malacostraca: Amphipoda).</title>
        <authorList>
            <person name="Bojko J."/>
            <person name="Dunn A.M."/>
            <person name="Stebbing P.D."/>
            <person name="van Aerle R."/>
            <person name="Bacela-Spychalska K."/>
            <person name="Bean T.P."/>
            <person name="Urrutia A."/>
            <person name="Stentiford G.D."/>
        </authorList>
    </citation>
    <scope>NUCLEOTIDE SEQUENCE [LARGE SCALE GENOMIC DNA]</scope>
    <source>
        <strain evidence="3">RA15029</strain>
    </source>
</reference>
<keyword evidence="1" id="KW-1133">Transmembrane helix</keyword>
<feature type="transmembrane region" description="Helical" evidence="1">
    <location>
        <begin position="75"/>
        <end position="92"/>
    </location>
</feature>
<dbReference type="Proteomes" id="UP000226429">
    <property type="component" value="Unassembled WGS sequence"/>
</dbReference>
<name>A0A370CFX4_9COXI</name>
<accession>A0A370CFX4</accession>
<dbReference type="InterPro" id="IPR007039">
    <property type="entry name" value="TrbC/VirB2"/>
</dbReference>
<comment type="caution">
    <text evidence="3">The sequence shown here is derived from an EMBL/GenBank/DDBJ whole genome shotgun (WGS) entry which is preliminary data.</text>
</comment>
<evidence type="ECO:0000313" key="4">
    <source>
        <dbReference type="Proteomes" id="UP000226429"/>
    </source>
</evidence>
<dbReference type="AlphaFoldDB" id="A0A370CFX4"/>
<proteinExistence type="predicted"/>
<gene>
    <name evidence="3" type="ORF">CFE62_006060</name>
</gene>
<feature type="chain" id="PRO_5017001486" evidence="2">
    <location>
        <begin position="27"/>
        <end position="99"/>
    </location>
</feature>
<protein>
    <submittedName>
        <fullName evidence="3">Uncharacterized protein</fullName>
    </submittedName>
</protein>
<keyword evidence="1" id="KW-0472">Membrane</keyword>
<sequence>MKNKYKKWFKNFCGVVFLLSPSLAFADSGQDTLSNVLDGLISLLTSTPARLIFVISIIGVGYGTLALGKIPKEKAVAIVVGVGIVFSASYIAQKMGLGG</sequence>
<evidence type="ECO:0000256" key="1">
    <source>
        <dbReference type="SAM" id="Phobius"/>
    </source>
</evidence>
<evidence type="ECO:0000256" key="2">
    <source>
        <dbReference type="SAM" id="SignalP"/>
    </source>
</evidence>
<keyword evidence="2" id="KW-0732">Signal</keyword>
<feature type="signal peptide" evidence="2">
    <location>
        <begin position="1"/>
        <end position="26"/>
    </location>
</feature>
<dbReference type="Pfam" id="PF04956">
    <property type="entry name" value="TrbC"/>
    <property type="match status" value="1"/>
</dbReference>
<reference evidence="3 4" key="1">
    <citation type="journal article" date="2017" name="Int. J. Syst. Evol. Microbiol.">
        <title>Aquarickettsiella crustaci n. gen. n. sp. (Gammaproteobacteria: Legionellales: Coxiellaceae); a bacterial pathogen of the freshwater crustacean: Gammarus fossarum (Malacostraca: Amphipoda).</title>
        <authorList>
            <person name="Bojko J."/>
            <person name="Dunn A.M."/>
            <person name="Stebbing P.D."/>
            <person name="Van Aerle R."/>
            <person name="Bacela-Spychalska K."/>
            <person name="Bean T.P."/>
            <person name="Stentiford G.D."/>
        </authorList>
    </citation>
    <scope>NUCLEOTIDE SEQUENCE [LARGE SCALE GENOMIC DNA]</scope>
    <source>
        <strain evidence="3">RA15029</strain>
    </source>
</reference>
<dbReference type="EMBL" id="NMOS02000020">
    <property type="protein sequence ID" value="RDH40002.1"/>
    <property type="molecule type" value="Genomic_DNA"/>
</dbReference>
<keyword evidence="4" id="KW-1185">Reference proteome</keyword>